<evidence type="ECO:0000259" key="2">
    <source>
        <dbReference type="Pfam" id="PF16555"/>
    </source>
</evidence>
<name>A0A3G9JM73_9FIRM</name>
<sequence>MHKKWSIFVMVSLLVLSVSVNKVQAKSASKIFLHYTDDATKKAVKGVTFTLNKVAGEGKSGYVFTKAYQKNKVTLSSDDTLKNIQIAKQLEKVSKKGIKRTTNKQGKITFNNLKAGVYLIRQTKAAGSAKNYQKIEPFLVYLTESTKKVTYDLTAITPVTMTVFG</sequence>
<evidence type="ECO:0000313" key="4">
    <source>
        <dbReference type="Proteomes" id="UP000268059"/>
    </source>
</evidence>
<dbReference type="EMBL" id="AP019309">
    <property type="protein sequence ID" value="BBH26113.1"/>
    <property type="molecule type" value="Genomic_DNA"/>
</dbReference>
<dbReference type="Gene3D" id="2.60.40.10">
    <property type="entry name" value="Immunoglobulins"/>
    <property type="match status" value="1"/>
</dbReference>
<dbReference type="KEGG" id="ebm:SG0102_10470"/>
<dbReference type="InterPro" id="IPR032364">
    <property type="entry name" value="GramPos_pilinD1_N"/>
</dbReference>
<dbReference type="AlphaFoldDB" id="A0A3G9JM73"/>
<feature type="signal peptide" evidence="1">
    <location>
        <begin position="1"/>
        <end position="25"/>
    </location>
</feature>
<evidence type="ECO:0000313" key="3">
    <source>
        <dbReference type="EMBL" id="BBH26113.1"/>
    </source>
</evidence>
<gene>
    <name evidence="3" type="ORF">SG0102_10470</name>
</gene>
<keyword evidence="4" id="KW-1185">Reference proteome</keyword>
<dbReference type="OrthoDB" id="1647687at2"/>
<keyword evidence="1" id="KW-0732">Signal</keyword>
<dbReference type="InParanoid" id="A0A3G9JM73"/>
<feature type="chain" id="PRO_5038420924" description="Gram-positive pilin subunit D1 N-terminal domain-containing protein" evidence="1">
    <location>
        <begin position="26"/>
        <end position="165"/>
    </location>
</feature>
<dbReference type="InterPro" id="IPR013783">
    <property type="entry name" value="Ig-like_fold"/>
</dbReference>
<dbReference type="Proteomes" id="UP000268059">
    <property type="component" value="Chromosome"/>
</dbReference>
<protein>
    <recommendedName>
        <fullName evidence="2">Gram-positive pilin subunit D1 N-terminal domain-containing protein</fullName>
    </recommendedName>
</protein>
<reference evidence="3 4" key="1">
    <citation type="submission" date="2018-11" db="EMBL/GenBank/DDBJ databases">
        <title>Novel Erysipelotrichaceae bacterium isolated from small intestine of a swine.</title>
        <authorList>
            <person name="Kim J.S."/>
            <person name="Choe H."/>
            <person name="Lee Y.R."/>
            <person name="Kim K.M."/>
            <person name="Park D.S."/>
        </authorList>
    </citation>
    <scope>NUCLEOTIDE SEQUENCE [LARGE SCALE GENOMIC DNA]</scope>
    <source>
        <strain evidence="3 4">SG0102</strain>
    </source>
</reference>
<dbReference type="Pfam" id="PF16555">
    <property type="entry name" value="GramPos_pilinD1"/>
    <property type="match status" value="1"/>
</dbReference>
<organism evidence="3 4">
    <name type="scientific">Intestinibaculum porci</name>
    <dbReference type="NCBI Taxonomy" id="2487118"/>
    <lineage>
        <taxon>Bacteria</taxon>
        <taxon>Bacillati</taxon>
        <taxon>Bacillota</taxon>
        <taxon>Erysipelotrichia</taxon>
        <taxon>Erysipelotrichales</taxon>
        <taxon>Erysipelotrichaceae</taxon>
        <taxon>Intestinibaculum</taxon>
    </lineage>
</organism>
<dbReference type="RefSeq" id="WP_125119019.1">
    <property type="nucleotide sequence ID" value="NZ_AP019309.1"/>
</dbReference>
<accession>A0A3G9JM73</accession>
<feature type="domain" description="Gram-positive pilin subunit D1 N-terminal" evidence="2">
    <location>
        <begin position="41"/>
        <end position="146"/>
    </location>
</feature>
<evidence type="ECO:0000256" key="1">
    <source>
        <dbReference type="SAM" id="SignalP"/>
    </source>
</evidence>
<proteinExistence type="predicted"/>